<keyword evidence="3" id="KW-1185">Reference proteome</keyword>
<sequence length="128" mass="13636">MKKIVTFAAAFGIMASMGTAVFADADTTTTTETPASTVSGTSVTVADPVKLVDEPIIKADQTETLSNVPLILTENTMFYFEPGGKIANMLAPQVVYATGNRVTDILGNGEWVEIYTWIGTSWIHVGAM</sequence>
<evidence type="ECO:0008006" key="4">
    <source>
        <dbReference type="Google" id="ProtNLM"/>
    </source>
</evidence>
<feature type="signal peptide" evidence="1">
    <location>
        <begin position="1"/>
        <end position="25"/>
    </location>
</feature>
<dbReference type="AlphaFoldDB" id="A0A7X3LKJ9"/>
<evidence type="ECO:0000313" key="3">
    <source>
        <dbReference type="Proteomes" id="UP000460318"/>
    </source>
</evidence>
<dbReference type="EMBL" id="WUBI01000007">
    <property type="protein sequence ID" value="MWV47330.1"/>
    <property type="molecule type" value="Genomic_DNA"/>
</dbReference>
<accession>A0A7X3LKJ9</accession>
<protein>
    <recommendedName>
        <fullName evidence="4">SH3 domain-containing protein</fullName>
    </recommendedName>
</protein>
<evidence type="ECO:0000313" key="2">
    <source>
        <dbReference type="EMBL" id="MWV47330.1"/>
    </source>
</evidence>
<organism evidence="2 3">
    <name type="scientific">Paenibacillus dendrobii</name>
    <dbReference type="NCBI Taxonomy" id="2691084"/>
    <lineage>
        <taxon>Bacteria</taxon>
        <taxon>Bacillati</taxon>
        <taxon>Bacillota</taxon>
        <taxon>Bacilli</taxon>
        <taxon>Bacillales</taxon>
        <taxon>Paenibacillaceae</taxon>
        <taxon>Paenibacillus</taxon>
    </lineage>
</organism>
<name>A0A7X3LKJ9_9BACL</name>
<keyword evidence="1" id="KW-0732">Signal</keyword>
<feature type="chain" id="PRO_5031080382" description="SH3 domain-containing protein" evidence="1">
    <location>
        <begin position="26"/>
        <end position="128"/>
    </location>
</feature>
<proteinExistence type="predicted"/>
<reference evidence="2 3" key="1">
    <citation type="submission" date="2019-12" db="EMBL/GenBank/DDBJ databases">
        <title>Paenibacillus sp. nov., an endophytic bacterium isolated from the stem of Dendrobium.</title>
        <authorList>
            <person name="Zhao R."/>
        </authorList>
    </citation>
    <scope>NUCLEOTIDE SEQUENCE [LARGE SCALE GENOMIC DNA]</scope>
    <source>
        <strain evidence="2 3">HJL G12</strain>
    </source>
</reference>
<comment type="caution">
    <text evidence="2">The sequence shown here is derived from an EMBL/GenBank/DDBJ whole genome shotgun (WGS) entry which is preliminary data.</text>
</comment>
<evidence type="ECO:0000256" key="1">
    <source>
        <dbReference type="SAM" id="SignalP"/>
    </source>
</evidence>
<dbReference type="RefSeq" id="WP_160500925.1">
    <property type="nucleotide sequence ID" value="NZ_WUBI01000007.1"/>
</dbReference>
<dbReference type="Proteomes" id="UP000460318">
    <property type="component" value="Unassembled WGS sequence"/>
</dbReference>
<gene>
    <name evidence="2" type="ORF">GRF59_27420</name>
</gene>